<dbReference type="EC" id="3.4.23.-" evidence="4"/>
<evidence type="ECO:0000259" key="3">
    <source>
        <dbReference type="Pfam" id="PF01478"/>
    </source>
</evidence>
<feature type="domain" description="Prepilin type IV endopeptidase peptidase" evidence="3">
    <location>
        <begin position="14"/>
        <end position="115"/>
    </location>
</feature>
<evidence type="ECO:0000256" key="1">
    <source>
        <dbReference type="ARBA" id="ARBA00005801"/>
    </source>
</evidence>
<accession>A0ABT8HN59</accession>
<dbReference type="Proteomes" id="UP001172687">
    <property type="component" value="Unassembled WGS sequence"/>
</dbReference>
<name>A0ABT8HN59_MYCAO</name>
<keyword evidence="2" id="KW-1133">Transmembrane helix</keyword>
<dbReference type="PANTHER" id="PTHR30487:SF0">
    <property type="entry name" value="PREPILIN LEADER PEPTIDASE_N-METHYLTRANSFERASE-RELATED"/>
    <property type="match status" value="1"/>
</dbReference>
<evidence type="ECO:0000256" key="2">
    <source>
        <dbReference type="SAM" id="Phobius"/>
    </source>
</evidence>
<feature type="transmembrane region" description="Helical" evidence="2">
    <location>
        <begin position="30"/>
        <end position="49"/>
    </location>
</feature>
<proteinExistence type="inferred from homology"/>
<sequence length="150" mass="14529">MGRAGAAVAVIGVSGWLIALCAFDIRQRRLPNMLTVPGAAVILAVAALAGHGRPAALGAAALFTVYATVHLLAPAAMGAGDVKLAIGLGALTGVFGVDAWVLAAVGASVLTGVLALCLRMAGAGATVPHGPSMCLSTAAVLALALPTQGV</sequence>
<dbReference type="PANTHER" id="PTHR30487">
    <property type="entry name" value="TYPE 4 PREPILIN-LIKE PROTEINS LEADER PEPTIDE-PROCESSING ENZYME"/>
    <property type="match status" value="1"/>
</dbReference>
<comment type="caution">
    <text evidence="4">The sequence shown here is derived from an EMBL/GenBank/DDBJ whole genome shotgun (WGS) entry which is preliminary data.</text>
</comment>
<reference evidence="4" key="1">
    <citation type="submission" date="2023-07" db="EMBL/GenBank/DDBJ databases">
        <title>Degradation of tert-butanol by M. austroafricanum TBA100.</title>
        <authorList>
            <person name="Helbich S."/>
            <person name="Vainshtein Y."/>
        </authorList>
    </citation>
    <scope>NUCLEOTIDE SEQUENCE</scope>
    <source>
        <strain evidence="4">TBA100</strain>
    </source>
</reference>
<dbReference type="InterPro" id="IPR000045">
    <property type="entry name" value="Prepilin_IV_endopep_pep"/>
</dbReference>
<dbReference type="InterPro" id="IPR050882">
    <property type="entry name" value="Prepilin_peptidase/N-MTase"/>
</dbReference>
<protein>
    <submittedName>
        <fullName evidence="4">A24 family peptidase</fullName>
        <ecNumber evidence="4">3.4.23.-</ecNumber>
    </submittedName>
</protein>
<comment type="similarity">
    <text evidence="1">Belongs to the peptidase A24 family.</text>
</comment>
<dbReference type="RefSeq" id="WP_011779861.1">
    <property type="nucleotide sequence ID" value="NZ_CP070380.1"/>
</dbReference>
<gene>
    <name evidence="4" type="ORF">QYF68_28490</name>
</gene>
<keyword evidence="4" id="KW-0378">Hydrolase</keyword>
<dbReference type="Pfam" id="PF01478">
    <property type="entry name" value="Peptidase_A24"/>
    <property type="match status" value="1"/>
</dbReference>
<keyword evidence="5" id="KW-1185">Reference proteome</keyword>
<organism evidence="4 5">
    <name type="scientific">Mycolicibacterium austroafricanum</name>
    <name type="common">Mycobacterium austroafricanum</name>
    <dbReference type="NCBI Taxonomy" id="39687"/>
    <lineage>
        <taxon>Bacteria</taxon>
        <taxon>Bacillati</taxon>
        <taxon>Actinomycetota</taxon>
        <taxon>Actinomycetes</taxon>
        <taxon>Mycobacteriales</taxon>
        <taxon>Mycobacteriaceae</taxon>
        <taxon>Mycolicibacterium</taxon>
    </lineage>
</organism>
<feature type="transmembrane region" description="Helical" evidence="2">
    <location>
        <begin position="6"/>
        <end position="23"/>
    </location>
</feature>
<feature type="transmembrane region" description="Helical" evidence="2">
    <location>
        <begin position="55"/>
        <end position="73"/>
    </location>
</feature>
<keyword evidence="2" id="KW-0472">Membrane</keyword>
<feature type="transmembrane region" description="Helical" evidence="2">
    <location>
        <begin position="85"/>
        <end position="110"/>
    </location>
</feature>
<keyword evidence="2" id="KW-0812">Transmembrane</keyword>
<evidence type="ECO:0000313" key="5">
    <source>
        <dbReference type="Proteomes" id="UP001172687"/>
    </source>
</evidence>
<dbReference type="Gene3D" id="1.20.120.1220">
    <property type="match status" value="1"/>
</dbReference>
<dbReference type="EMBL" id="JAUHTC010000093">
    <property type="protein sequence ID" value="MDN4521732.1"/>
    <property type="molecule type" value="Genomic_DNA"/>
</dbReference>
<dbReference type="GO" id="GO:0016787">
    <property type="term" value="F:hydrolase activity"/>
    <property type="evidence" value="ECO:0007669"/>
    <property type="project" value="UniProtKB-KW"/>
</dbReference>
<evidence type="ECO:0000313" key="4">
    <source>
        <dbReference type="EMBL" id="MDN4521732.1"/>
    </source>
</evidence>